<dbReference type="RefSeq" id="WP_209859963.1">
    <property type="nucleotide sequence ID" value="NZ_JAGGLD010000001.1"/>
</dbReference>
<keyword evidence="2" id="KW-0597">Phosphoprotein</keyword>
<gene>
    <name evidence="4" type="ORF">J2Z69_001185</name>
</gene>
<feature type="domain" description="Malonyl-CoA:ACP transacylase (MAT)" evidence="3">
    <location>
        <begin position="8"/>
        <end position="315"/>
    </location>
</feature>
<dbReference type="InterPro" id="IPR014043">
    <property type="entry name" value="Acyl_transferase_dom"/>
</dbReference>
<dbReference type="PANTHER" id="PTHR43775">
    <property type="entry name" value="FATTY ACID SYNTHASE"/>
    <property type="match status" value="1"/>
</dbReference>
<keyword evidence="1" id="KW-0596">Phosphopantetheine</keyword>
<dbReference type="Proteomes" id="UP001519288">
    <property type="component" value="Unassembled WGS sequence"/>
</dbReference>
<accession>A0ABS4JEN2</accession>
<evidence type="ECO:0000313" key="5">
    <source>
        <dbReference type="Proteomes" id="UP001519288"/>
    </source>
</evidence>
<keyword evidence="4" id="KW-0808">Transferase</keyword>
<reference evidence="4 5" key="1">
    <citation type="submission" date="2021-03" db="EMBL/GenBank/DDBJ databases">
        <title>Genomic Encyclopedia of Type Strains, Phase IV (KMG-IV): sequencing the most valuable type-strain genomes for metagenomic binning, comparative biology and taxonomic classification.</title>
        <authorList>
            <person name="Goeker M."/>
        </authorList>
    </citation>
    <scope>NUCLEOTIDE SEQUENCE [LARGE SCALE GENOMIC DNA]</scope>
    <source>
        <strain evidence="4 5">DSM 26806</strain>
    </source>
</reference>
<dbReference type="Pfam" id="PF00698">
    <property type="entry name" value="Acyl_transf_1"/>
    <property type="match status" value="1"/>
</dbReference>
<dbReference type="InterPro" id="IPR016035">
    <property type="entry name" value="Acyl_Trfase/lysoPLipase"/>
</dbReference>
<evidence type="ECO:0000256" key="1">
    <source>
        <dbReference type="ARBA" id="ARBA00022450"/>
    </source>
</evidence>
<dbReference type="InterPro" id="IPR001227">
    <property type="entry name" value="Ac_transferase_dom_sf"/>
</dbReference>
<name>A0ABS4JEN2_9BACL</name>
<dbReference type="InterPro" id="IPR050091">
    <property type="entry name" value="PKS_NRPS_Biosynth_Enz"/>
</dbReference>
<evidence type="ECO:0000313" key="4">
    <source>
        <dbReference type="EMBL" id="MBP2000166.1"/>
    </source>
</evidence>
<dbReference type="SUPFAM" id="SSF52151">
    <property type="entry name" value="FabD/lysophospholipase-like"/>
    <property type="match status" value="1"/>
</dbReference>
<evidence type="ECO:0000256" key="2">
    <source>
        <dbReference type="ARBA" id="ARBA00022553"/>
    </source>
</evidence>
<keyword evidence="5" id="KW-1185">Reference proteome</keyword>
<sequence length="319" mass="35327">MSASVVFMFSGQGSQYYGMGLELFRYHAMFRKGMEELDEIFGDHTGGSVIACLYSEQRAKPPFKDLLYTHAAIFMVEYALAQLVIEEGITPQFVTGSSMGEFASASVSGIISVEDGLTSVITQAQSIIATCEKGVMIAILHTPEIMQSWPVLQQYAELVAVNFSSHFVISALANSLTFIEAELKKQRVTYQLLPVSYAFHSSYIEPAATSYLDFLQSVSISAPQIPFISCLTGGRLAAIQSNYFWDIIRDPIDFRGALNSLPEHDEYVYVDLGPSGTLATFTKYSLPERSVNSRFTLLPPYGANIEQFTAMIRQIKTRS</sequence>
<proteinExistence type="predicted"/>
<protein>
    <submittedName>
        <fullName evidence="4">Acyl transferase domain-containing protein</fullName>
    </submittedName>
</protein>
<evidence type="ECO:0000259" key="3">
    <source>
        <dbReference type="SMART" id="SM00827"/>
    </source>
</evidence>
<dbReference type="Gene3D" id="3.40.366.10">
    <property type="entry name" value="Malonyl-Coenzyme A Acyl Carrier Protein, domain 2"/>
    <property type="match status" value="1"/>
</dbReference>
<dbReference type="EMBL" id="JAGGLD010000001">
    <property type="protein sequence ID" value="MBP2000166.1"/>
    <property type="molecule type" value="Genomic_DNA"/>
</dbReference>
<organism evidence="4 5">
    <name type="scientific">Paenibacillus shirakamiensis</name>
    <dbReference type="NCBI Taxonomy" id="1265935"/>
    <lineage>
        <taxon>Bacteria</taxon>
        <taxon>Bacillati</taxon>
        <taxon>Bacillota</taxon>
        <taxon>Bacilli</taxon>
        <taxon>Bacillales</taxon>
        <taxon>Paenibacillaceae</taxon>
        <taxon>Paenibacillus</taxon>
    </lineage>
</organism>
<comment type="caution">
    <text evidence="4">The sequence shown here is derived from an EMBL/GenBank/DDBJ whole genome shotgun (WGS) entry which is preliminary data.</text>
</comment>
<dbReference type="SMART" id="SM00827">
    <property type="entry name" value="PKS_AT"/>
    <property type="match status" value="1"/>
</dbReference>
<dbReference type="GO" id="GO:0016740">
    <property type="term" value="F:transferase activity"/>
    <property type="evidence" value="ECO:0007669"/>
    <property type="project" value="UniProtKB-KW"/>
</dbReference>
<dbReference type="PANTHER" id="PTHR43775:SF37">
    <property type="entry name" value="SI:DKEY-61P9.11"/>
    <property type="match status" value="1"/>
</dbReference>